<accession>A0A249SPB3</accession>
<name>A0A249SPB3_9MOLU</name>
<reference evidence="2 3" key="1">
    <citation type="submission" date="2017-08" db="EMBL/GenBank/DDBJ databases">
        <title>Complete Genome Sequence of Mesoplasma chauliocola.</title>
        <authorList>
            <person name="Knight T.F.Jr."/>
            <person name="Citino T."/>
        </authorList>
    </citation>
    <scope>NUCLEOTIDE SEQUENCE [LARGE SCALE GENOMIC DNA]</scope>
    <source>
        <strain evidence="2 3">CHPA-2</strain>
    </source>
</reference>
<organism evidence="2 3">
    <name type="scientific">Mesoplasma chauliocola</name>
    <dbReference type="NCBI Taxonomy" id="216427"/>
    <lineage>
        <taxon>Bacteria</taxon>
        <taxon>Bacillati</taxon>
        <taxon>Mycoplasmatota</taxon>
        <taxon>Mollicutes</taxon>
        <taxon>Entomoplasmatales</taxon>
        <taxon>Entomoplasmataceae</taxon>
        <taxon>Mesoplasma</taxon>
    </lineage>
</organism>
<keyword evidence="3" id="KW-1185">Reference proteome</keyword>
<protein>
    <submittedName>
        <fullName evidence="2">Uncharacterized protein</fullName>
    </submittedName>
</protein>
<sequence>MISFLWTILGLFIIWILLLIFSSINRHWKIKNLTDKQIVYLEYVKNERKDRYLKINWALFISLIVGVFFMMFQLHFTPIILRAAPIQNLDLYIGWALYGVWIFLTIIAILNILYSGKNICRANMKMKDEMSEDEFKYYVGNYINKVKVKDLKEA</sequence>
<feature type="transmembrane region" description="Helical" evidence="1">
    <location>
        <begin position="55"/>
        <end position="72"/>
    </location>
</feature>
<evidence type="ECO:0000313" key="3">
    <source>
        <dbReference type="Proteomes" id="UP000232229"/>
    </source>
</evidence>
<keyword evidence="1" id="KW-0472">Membrane</keyword>
<dbReference type="EMBL" id="CP023173">
    <property type="protein sequence ID" value="ASZ09466.1"/>
    <property type="molecule type" value="Genomic_DNA"/>
</dbReference>
<proteinExistence type="predicted"/>
<dbReference type="KEGG" id="mchc:CK556_02450"/>
<evidence type="ECO:0000313" key="2">
    <source>
        <dbReference type="EMBL" id="ASZ09466.1"/>
    </source>
</evidence>
<evidence type="ECO:0000256" key="1">
    <source>
        <dbReference type="SAM" id="Phobius"/>
    </source>
</evidence>
<keyword evidence="1" id="KW-1133">Transmembrane helix</keyword>
<keyword evidence="1" id="KW-0812">Transmembrane</keyword>
<gene>
    <name evidence="2" type="ORF">CK556_02450</name>
</gene>
<dbReference type="Proteomes" id="UP000232229">
    <property type="component" value="Chromosome"/>
</dbReference>
<feature type="transmembrane region" description="Helical" evidence="1">
    <location>
        <begin position="6"/>
        <end position="24"/>
    </location>
</feature>
<feature type="transmembrane region" description="Helical" evidence="1">
    <location>
        <begin position="92"/>
        <end position="114"/>
    </location>
</feature>
<dbReference type="AlphaFoldDB" id="A0A249SPB3"/>